<reference evidence="3" key="2">
    <citation type="submission" date="2023-05" db="EMBL/GenBank/DDBJ databases">
        <authorList>
            <consortium name="Lawrence Berkeley National Laboratory"/>
            <person name="Steindorff A."/>
            <person name="Hensen N."/>
            <person name="Bonometti L."/>
            <person name="Westerberg I."/>
            <person name="Brannstrom I.O."/>
            <person name="Guillou S."/>
            <person name="Cros-Aarteil S."/>
            <person name="Calhoun S."/>
            <person name="Haridas S."/>
            <person name="Kuo A."/>
            <person name="Mondo S."/>
            <person name="Pangilinan J."/>
            <person name="Riley R."/>
            <person name="Labutti K."/>
            <person name="Andreopoulos B."/>
            <person name="Lipzen A."/>
            <person name="Chen C."/>
            <person name="Yanf M."/>
            <person name="Daum C."/>
            <person name="Ng V."/>
            <person name="Clum A."/>
            <person name="Ohm R."/>
            <person name="Martin F."/>
            <person name="Silar P."/>
            <person name="Natvig D."/>
            <person name="Lalanne C."/>
            <person name="Gautier V."/>
            <person name="Ament-Velasquez S.L."/>
            <person name="Kruys A."/>
            <person name="Hutchinson M.I."/>
            <person name="Powell A.J."/>
            <person name="Barry K."/>
            <person name="Miller A.N."/>
            <person name="Grigoriev I.V."/>
            <person name="Debuchy R."/>
            <person name="Gladieux P."/>
            <person name="Thoren M.H."/>
            <person name="Johannesson H."/>
        </authorList>
    </citation>
    <scope>NUCLEOTIDE SEQUENCE</scope>
    <source>
        <strain evidence="3">CBS 508.74</strain>
    </source>
</reference>
<organism evidence="3 4">
    <name type="scientific">Canariomyces notabilis</name>
    <dbReference type="NCBI Taxonomy" id="2074819"/>
    <lineage>
        <taxon>Eukaryota</taxon>
        <taxon>Fungi</taxon>
        <taxon>Dikarya</taxon>
        <taxon>Ascomycota</taxon>
        <taxon>Pezizomycotina</taxon>
        <taxon>Sordariomycetes</taxon>
        <taxon>Sordariomycetidae</taxon>
        <taxon>Sordariales</taxon>
        <taxon>Chaetomiaceae</taxon>
        <taxon>Canariomyces</taxon>
    </lineage>
</organism>
<dbReference type="Gene3D" id="3.40.50.1910">
    <property type="match status" value="1"/>
</dbReference>
<dbReference type="InterPro" id="IPR043127">
    <property type="entry name" value="Sec-1-like_dom3a"/>
</dbReference>
<keyword evidence="4" id="KW-1185">Reference proteome</keyword>
<dbReference type="EMBL" id="MU853344">
    <property type="protein sequence ID" value="KAK4111939.1"/>
    <property type="molecule type" value="Genomic_DNA"/>
</dbReference>
<evidence type="ECO:0000313" key="4">
    <source>
        <dbReference type="Proteomes" id="UP001302812"/>
    </source>
</evidence>
<dbReference type="Gene3D" id="3.40.50.2060">
    <property type="match status" value="1"/>
</dbReference>
<dbReference type="AlphaFoldDB" id="A0AAN6YSG2"/>
<dbReference type="InterPro" id="IPR043154">
    <property type="entry name" value="Sec-1-like_dom1"/>
</dbReference>
<dbReference type="Pfam" id="PF00995">
    <property type="entry name" value="Sec1"/>
    <property type="match status" value="1"/>
</dbReference>
<evidence type="ECO:0000259" key="2">
    <source>
        <dbReference type="PROSITE" id="PS50127"/>
    </source>
</evidence>
<dbReference type="Pfam" id="PF00179">
    <property type="entry name" value="UQ_con"/>
    <property type="match status" value="1"/>
</dbReference>
<dbReference type="RefSeq" id="XP_064669509.1">
    <property type="nucleotide sequence ID" value="XM_064816845.1"/>
</dbReference>
<dbReference type="Gene3D" id="1.25.40.850">
    <property type="match status" value="1"/>
</dbReference>
<evidence type="ECO:0000313" key="3">
    <source>
        <dbReference type="EMBL" id="KAK4111939.1"/>
    </source>
</evidence>
<keyword evidence="3" id="KW-0436">Ligase</keyword>
<dbReference type="Gene3D" id="3.90.830.10">
    <property type="entry name" value="Syntaxin Binding Protein 1, Chain A, domain 2"/>
    <property type="match status" value="1"/>
</dbReference>
<dbReference type="InterPro" id="IPR000608">
    <property type="entry name" value="UBC"/>
</dbReference>
<dbReference type="InterPro" id="IPR016135">
    <property type="entry name" value="UBQ-conjugating_enzyme/RWD"/>
</dbReference>
<dbReference type="GO" id="GO:0016192">
    <property type="term" value="P:vesicle-mediated transport"/>
    <property type="evidence" value="ECO:0007669"/>
    <property type="project" value="InterPro"/>
</dbReference>
<dbReference type="PROSITE" id="PS50127">
    <property type="entry name" value="UBC_2"/>
    <property type="match status" value="1"/>
</dbReference>
<dbReference type="SUPFAM" id="SSF54495">
    <property type="entry name" value="UBC-like"/>
    <property type="match status" value="1"/>
</dbReference>
<protein>
    <submittedName>
        <fullName evidence="3">Small conjugating protein ligase-like protein</fullName>
    </submittedName>
</protein>
<dbReference type="Proteomes" id="UP001302812">
    <property type="component" value="Unassembled WGS sequence"/>
</dbReference>
<reference evidence="3" key="1">
    <citation type="journal article" date="2023" name="Mol. Phylogenet. Evol.">
        <title>Genome-scale phylogeny and comparative genomics of the fungal order Sordariales.</title>
        <authorList>
            <person name="Hensen N."/>
            <person name="Bonometti L."/>
            <person name="Westerberg I."/>
            <person name="Brannstrom I.O."/>
            <person name="Guillou S."/>
            <person name="Cros-Aarteil S."/>
            <person name="Calhoun S."/>
            <person name="Haridas S."/>
            <person name="Kuo A."/>
            <person name="Mondo S."/>
            <person name="Pangilinan J."/>
            <person name="Riley R."/>
            <person name="LaButti K."/>
            <person name="Andreopoulos B."/>
            <person name="Lipzen A."/>
            <person name="Chen C."/>
            <person name="Yan M."/>
            <person name="Daum C."/>
            <person name="Ng V."/>
            <person name="Clum A."/>
            <person name="Steindorff A."/>
            <person name="Ohm R.A."/>
            <person name="Martin F."/>
            <person name="Silar P."/>
            <person name="Natvig D.O."/>
            <person name="Lalanne C."/>
            <person name="Gautier V."/>
            <person name="Ament-Velasquez S.L."/>
            <person name="Kruys A."/>
            <person name="Hutchinson M.I."/>
            <person name="Powell A.J."/>
            <person name="Barry K."/>
            <person name="Miller A.N."/>
            <person name="Grigoriev I.V."/>
            <person name="Debuchy R."/>
            <person name="Gladieux P."/>
            <person name="Hiltunen Thoren M."/>
            <person name="Johannesson H."/>
        </authorList>
    </citation>
    <scope>NUCLEOTIDE SEQUENCE</scope>
    <source>
        <strain evidence="3">CBS 508.74</strain>
    </source>
</reference>
<comment type="similarity">
    <text evidence="1">Belongs to the STXBP/unc-18/SEC1 family.</text>
</comment>
<dbReference type="InterPro" id="IPR027482">
    <property type="entry name" value="Sec1-like_dom2"/>
</dbReference>
<dbReference type="InterPro" id="IPR036045">
    <property type="entry name" value="Sec1-like_sf"/>
</dbReference>
<dbReference type="PANTHER" id="PTHR11679">
    <property type="entry name" value="VESICLE PROTEIN SORTING-ASSOCIATED"/>
    <property type="match status" value="1"/>
</dbReference>
<proteinExistence type="inferred from homology"/>
<dbReference type="GeneID" id="89940970"/>
<dbReference type="Gene3D" id="3.10.110.10">
    <property type="entry name" value="Ubiquitin Conjugating Enzyme"/>
    <property type="match status" value="1"/>
</dbReference>
<evidence type="ECO:0000256" key="1">
    <source>
        <dbReference type="ARBA" id="ARBA00009884"/>
    </source>
</evidence>
<dbReference type="SUPFAM" id="SSF56815">
    <property type="entry name" value="Sec1/munc18-like (SM) proteins"/>
    <property type="match status" value="1"/>
</dbReference>
<name>A0AAN6YSG2_9PEZI</name>
<sequence length="782" mass="86673">MTAQFAAKRLSKELQKINTSLPPGIELVSADNLEEWYLDIRVLDNNPLYQNQTYRLKFRFSHSYPIEPPEVVFVKLPDRPIPIHPHIYSNGIICLDLLGQQGWSPVQNVESLATMAPRVEFDTDQVREKARKDLLFLLEAVRGKKNLVIEKALAGPVGVIVKASTLRDYGVDNFFFLENNNTDTSQRNVVFIARGESAHNAHAIANQIKRLQRDSQSPHEFHVFWVPRRTLLSDKVLEEAGVLGDTNVAELSLFFFPLEKDVLSLELDDSFRDMYLAKDPTPIFLLARALMGIQLKHGLFPRIIGKGDNAKRVADLLARMRQELLAGEDASEGPAVGLSPSTTIENVIIIDREVDFVTPLLTQLTYEGLIDEVFGIQNNQTEVDSTIVGVPAQSTPQGTSAAAAANNGQTRKRKIQLDGSDTLFEQLRDANFAIVGGLLNKVARRLQSDYQSRHSSKTTAELKEFVKKLPGYQAEQQSLKIQTGMAEEIIKYTRTETFNKLLEVQQNLAAGADPSSQFDAIEELIARNAPLPQVLRLLCIYSCISGGIKAKELDHFRRLILQGYGYQHLLTLQNLERLQMLLSRSSPLASMIPMTGSAGAAGTKTNYTYLRKQLRLIVDEVNEQDPNDIAYVYSGYAPLSIRLVQCVLQKQYLLSITRGSGVGGTNAPGPAAGGAQGWRGFDDAVKHARGQTFDEVQKGEDKAVKARALLSGSGDKKSVFVVFVGGITFTEIAALRFLAKQEEARRNIIICTTSIISGNRMMDAAIEKETFEKGAPQTSTAR</sequence>
<dbReference type="InterPro" id="IPR043155">
    <property type="entry name" value="VPS33_dom3b"/>
</dbReference>
<dbReference type="CDD" id="cd23808">
    <property type="entry name" value="UBCc_UBE2W"/>
    <property type="match status" value="1"/>
</dbReference>
<accession>A0AAN6YSG2</accession>
<dbReference type="InterPro" id="IPR001619">
    <property type="entry name" value="Sec1-like"/>
</dbReference>
<gene>
    <name evidence="3" type="ORF">N656DRAFT_790090</name>
</gene>
<dbReference type="GO" id="GO:0016874">
    <property type="term" value="F:ligase activity"/>
    <property type="evidence" value="ECO:0007669"/>
    <property type="project" value="UniProtKB-KW"/>
</dbReference>
<comment type="caution">
    <text evidence="3">The sequence shown here is derived from an EMBL/GenBank/DDBJ whole genome shotgun (WGS) entry which is preliminary data.</text>
</comment>
<dbReference type="SMART" id="SM00212">
    <property type="entry name" value="UBCc"/>
    <property type="match status" value="1"/>
</dbReference>
<feature type="domain" description="UBC core" evidence="2">
    <location>
        <begin position="5"/>
        <end position="166"/>
    </location>
</feature>